<evidence type="ECO:0000313" key="2">
    <source>
        <dbReference type="EMBL" id="OYO08647.1"/>
    </source>
</evidence>
<gene>
    <name evidence="2" type="ORF">CGZ94_19180</name>
</gene>
<comment type="caution">
    <text evidence="2">The sequence shown here is derived from an EMBL/GenBank/DDBJ whole genome shotgun (WGS) entry which is preliminary data.</text>
</comment>
<reference evidence="2 3" key="1">
    <citation type="submission" date="2017-07" db="EMBL/GenBank/DDBJ databases">
        <title>Draft whole genome sequences of clinical Proprionibacteriaceae strains.</title>
        <authorList>
            <person name="Bernier A.-M."/>
            <person name="Bernard K."/>
            <person name="Domingo M.-C."/>
        </authorList>
    </citation>
    <scope>NUCLEOTIDE SEQUENCE [LARGE SCALE GENOMIC DNA]</scope>
    <source>
        <strain evidence="2 3">NML 030167</strain>
    </source>
</reference>
<dbReference type="OrthoDB" id="3700158at2"/>
<sequence>MTARPEFPTPEMRAAERELDARIDVGLAAARDLQDTMDRIANQEADAEAAEAEAEPAPLPDAGQLQTLVTGYAMTPEWRAVTERIDRGTLSWDEVLTSLRPGKADPEVVAAFRSLAKVPPPSPKEMAALGLGPTPEEKPADPPEERRKYHR</sequence>
<organism evidence="2 3">
    <name type="scientific">Enemella evansiae</name>
    <dbReference type="NCBI Taxonomy" id="2016499"/>
    <lineage>
        <taxon>Bacteria</taxon>
        <taxon>Bacillati</taxon>
        <taxon>Actinomycetota</taxon>
        <taxon>Actinomycetes</taxon>
        <taxon>Propionibacteriales</taxon>
        <taxon>Propionibacteriaceae</taxon>
        <taxon>Enemella</taxon>
    </lineage>
</organism>
<keyword evidence="3" id="KW-1185">Reference proteome</keyword>
<feature type="compositionally biased region" description="Acidic residues" evidence="1">
    <location>
        <begin position="45"/>
        <end position="54"/>
    </location>
</feature>
<feature type="region of interest" description="Disordered" evidence="1">
    <location>
        <begin position="41"/>
        <end position="63"/>
    </location>
</feature>
<evidence type="ECO:0000313" key="3">
    <source>
        <dbReference type="Proteomes" id="UP000215896"/>
    </source>
</evidence>
<accession>A0A255FY87</accession>
<dbReference type="EMBL" id="NMVO01000018">
    <property type="protein sequence ID" value="OYO08647.1"/>
    <property type="molecule type" value="Genomic_DNA"/>
</dbReference>
<protein>
    <submittedName>
        <fullName evidence="2">Uncharacterized protein</fullName>
    </submittedName>
</protein>
<evidence type="ECO:0000256" key="1">
    <source>
        <dbReference type="SAM" id="MobiDB-lite"/>
    </source>
</evidence>
<proteinExistence type="predicted"/>
<feature type="region of interest" description="Disordered" evidence="1">
    <location>
        <begin position="117"/>
        <end position="151"/>
    </location>
</feature>
<dbReference type="RefSeq" id="WP_094406838.1">
    <property type="nucleotide sequence ID" value="NZ_NMVO01000018.1"/>
</dbReference>
<name>A0A255FY87_9ACTN</name>
<feature type="compositionally biased region" description="Basic and acidic residues" evidence="1">
    <location>
        <begin position="135"/>
        <end position="151"/>
    </location>
</feature>
<dbReference type="Proteomes" id="UP000215896">
    <property type="component" value="Unassembled WGS sequence"/>
</dbReference>
<dbReference type="AlphaFoldDB" id="A0A255FY87"/>